<name>A0A0A8YP84_ARUDO</name>
<reference evidence="1" key="1">
    <citation type="submission" date="2014-09" db="EMBL/GenBank/DDBJ databases">
        <authorList>
            <person name="Magalhaes I.L.F."/>
            <person name="Oliveira U."/>
            <person name="Santos F.R."/>
            <person name="Vidigal T.H.D.A."/>
            <person name="Brescovit A.D."/>
            <person name="Santos A.J."/>
        </authorList>
    </citation>
    <scope>NUCLEOTIDE SEQUENCE</scope>
    <source>
        <tissue evidence="1">Shoot tissue taken approximately 20 cm above the soil surface</tissue>
    </source>
</reference>
<dbReference type="EMBL" id="GBRH01269969">
    <property type="protein sequence ID" value="JAD27926.1"/>
    <property type="molecule type" value="Transcribed_RNA"/>
</dbReference>
<organism evidence="1">
    <name type="scientific">Arundo donax</name>
    <name type="common">Giant reed</name>
    <name type="synonym">Donax arundinaceus</name>
    <dbReference type="NCBI Taxonomy" id="35708"/>
    <lineage>
        <taxon>Eukaryota</taxon>
        <taxon>Viridiplantae</taxon>
        <taxon>Streptophyta</taxon>
        <taxon>Embryophyta</taxon>
        <taxon>Tracheophyta</taxon>
        <taxon>Spermatophyta</taxon>
        <taxon>Magnoliopsida</taxon>
        <taxon>Liliopsida</taxon>
        <taxon>Poales</taxon>
        <taxon>Poaceae</taxon>
        <taxon>PACMAD clade</taxon>
        <taxon>Arundinoideae</taxon>
        <taxon>Arundineae</taxon>
        <taxon>Arundo</taxon>
    </lineage>
</organism>
<accession>A0A0A8YP84</accession>
<dbReference type="AlphaFoldDB" id="A0A0A8YP84"/>
<evidence type="ECO:0000313" key="1">
    <source>
        <dbReference type="EMBL" id="JAD27926.1"/>
    </source>
</evidence>
<reference evidence="1" key="2">
    <citation type="journal article" date="2015" name="Data Brief">
        <title>Shoot transcriptome of the giant reed, Arundo donax.</title>
        <authorList>
            <person name="Barrero R.A."/>
            <person name="Guerrero F.D."/>
            <person name="Moolhuijzen P."/>
            <person name="Goolsby J.A."/>
            <person name="Tidwell J."/>
            <person name="Bellgard S.E."/>
            <person name="Bellgard M.I."/>
        </authorList>
    </citation>
    <scope>NUCLEOTIDE SEQUENCE</scope>
    <source>
        <tissue evidence="1">Shoot tissue taken approximately 20 cm above the soil surface</tissue>
    </source>
</reference>
<proteinExistence type="predicted"/>
<protein>
    <submittedName>
        <fullName evidence="1">Uncharacterized protein</fullName>
    </submittedName>
</protein>
<sequence>MICMKYDYYCTCGGLNNTITLSETTVNVSANLDCTLRKKSQVILIFNAIHSQSQTLCGHFYIEVNRRN</sequence>